<dbReference type="HOGENOM" id="CLU_3374139_0_0_7"/>
<dbReference type="AlphaFoldDB" id="C5EYK6"/>
<reference evidence="2" key="1">
    <citation type="journal article" date="2014" name="Genome Announc.">
        <title>Draft genome sequences of six enterohepatic helicobacter species isolated from humans and one from rhesus macaques.</title>
        <authorList>
            <person name="Shen Z."/>
            <person name="Sheh A."/>
            <person name="Young S.K."/>
            <person name="Abouelliel A."/>
            <person name="Ward D.V."/>
            <person name="Earl A.M."/>
            <person name="Fox J.G."/>
        </authorList>
    </citation>
    <scope>NUCLEOTIDE SEQUENCE [LARGE SCALE GENOMIC DNA]</scope>
    <source>
        <strain evidence="2">MIT 98-5489</strain>
    </source>
</reference>
<gene>
    <name evidence="1" type="ORF">HPMG_00811</name>
</gene>
<proteinExistence type="predicted"/>
<protein>
    <submittedName>
        <fullName evidence="1">Uncharacterized protein</fullName>
    </submittedName>
</protein>
<name>C5EYK6_9HELI</name>
<dbReference type="EMBL" id="DS990442">
    <property type="protein sequence ID" value="EEQ63354.1"/>
    <property type="molecule type" value="Genomic_DNA"/>
</dbReference>
<sequence length="34" mass="4350">MRFENLFLPYSKIFYAKIFFDFIKFTIRKILQRD</sequence>
<accession>C5EYK6</accession>
<keyword evidence="2" id="KW-1185">Reference proteome</keyword>
<organism evidence="1 2">
    <name type="scientific">Helicobacter pullorum MIT 98-5489</name>
    <dbReference type="NCBI Taxonomy" id="537972"/>
    <lineage>
        <taxon>Bacteria</taxon>
        <taxon>Pseudomonadati</taxon>
        <taxon>Campylobacterota</taxon>
        <taxon>Epsilonproteobacteria</taxon>
        <taxon>Campylobacterales</taxon>
        <taxon>Helicobacteraceae</taxon>
        <taxon>Helicobacter</taxon>
    </lineage>
</organism>
<evidence type="ECO:0000313" key="1">
    <source>
        <dbReference type="EMBL" id="EEQ63354.1"/>
    </source>
</evidence>
<evidence type="ECO:0000313" key="2">
    <source>
        <dbReference type="Proteomes" id="UP000003953"/>
    </source>
</evidence>
<dbReference type="Proteomes" id="UP000003953">
    <property type="component" value="Unassembled WGS sequence"/>
</dbReference>